<protein>
    <submittedName>
        <fullName evidence="1">DUF1501 domain-containing protein</fullName>
    </submittedName>
</protein>
<dbReference type="SUPFAM" id="SSF53649">
    <property type="entry name" value="Alkaline phosphatase-like"/>
    <property type="match status" value="1"/>
</dbReference>
<dbReference type="EMBL" id="DSVQ01000019">
    <property type="protein sequence ID" value="HGT41168.1"/>
    <property type="molecule type" value="Genomic_DNA"/>
</dbReference>
<dbReference type="InterPro" id="IPR006311">
    <property type="entry name" value="TAT_signal"/>
</dbReference>
<reference evidence="1" key="1">
    <citation type="journal article" date="2020" name="mSystems">
        <title>Genome- and Community-Level Interaction Insights into Carbon Utilization and Element Cycling Functions of Hydrothermarchaeota in Hydrothermal Sediment.</title>
        <authorList>
            <person name="Zhou Z."/>
            <person name="Liu Y."/>
            <person name="Xu W."/>
            <person name="Pan J."/>
            <person name="Luo Z.H."/>
            <person name="Li M."/>
        </authorList>
    </citation>
    <scope>NUCLEOTIDE SEQUENCE [LARGE SCALE GENOMIC DNA]</scope>
    <source>
        <strain evidence="1">SpSt-508</strain>
    </source>
</reference>
<dbReference type="InterPro" id="IPR010869">
    <property type="entry name" value="DUF1501"/>
</dbReference>
<accession>A0A7C4QTP3</accession>
<name>A0A7C4QTP3_9PLAN</name>
<dbReference type="InterPro" id="IPR017850">
    <property type="entry name" value="Alkaline_phosphatase_core_sf"/>
</dbReference>
<dbReference type="Pfam" id="PF07394">
    <property type="entry name" value="DUF1501"/>
    <property type="match status" value="1"/>
</dbReference>
<organism evidence="1">
    <name type="scientific">Schlesneria paludicola</name>
    <dbReference type="NCBI Taxonomy" id="360056"/>
    <lineage>
        <taxon>Bacteria</taxon>
        <taxon>Pseudomonadati</taxon>
        <taxon>Planctomycetota</taxon>
        <taxon>Planctomycetia</taxon>
        <taxon>Planctomycetales</taxon>
        <taxon>Planctomycetaceae</taxon>
        <taxon>Schlesneria</taxon>
    </lineage>
</organism>
<comment type="caution">
    <text evidence="1">The sequence shown here is derived from an EMBL/GenBank/DDBJ whole genome shotgun (WGS) entry which is preliminary data.</text>
</comment>
<gene>
    <name evidence="1" type="ORF">ENS64_18125</name>
</gene>
<dbReference type="AlphaFoldDB" id="A0A7C4QTP3"/>
<dbReference type="NCBIfam" id="TIGR01409">
    <property type="entry name" value="TAT_signal_seq"/>
    <property type="match status" value="1"/>
</dbReference>
<dbReference type="PANTHER" id="PTHR43737:SF1">
    <property type="entry name" value="DUF1501 DOMAIN-CONTAINING PROTEIN"/>
    <property type="match status" value="1"/>
</dbReference>
<dbReference type="PANTHER" id="PTHR43737">
    <property type="entry name" value="BLL7424 PROTEIN"/>
    <property type="match status" value="1"/>
</dbReference>
<dbReference type="PROSITE" id="PS51318">
    <property type="entry name" value="TAT"/>
    <property type="match status" value="1"/>
</dbReference>
<sequence>MPADLWVDRWVNRRGFLRVGSAAAGALGLSWVPQSVLAADNRSRLVTGKSVVFLFMHGGPSQIETFDPKPEAPVEVRSTTDDIGTAVPGIWFGGTFPLLAQRADRFTIVRSFVTGDGNHDIKPVVGRATGGASLGALYARVAGGNHPRTGLPTNLLLYPRSVDPSTGPEITSFGRFDSTGPYGAGAAPFIPGAGSEVQQNLELRMTADRLGDRRTLIHELDRYRRKLGESTCDPLLEQAFETLTAGIAGVFDLSREDPHTIARYDTAPLVRPDQIDKQWNNYHHYVDHAKSLGKLLLLARRLCEAGAGFVTVTTSFVWDMHSDVNNAPPHLGMKWVGTPFDHAVSAFLDDLDARGLSDRVLLVCCGEMGRTPRLNAKAGRDHWGNLAPLLLAGAGIPRGGVIGQSARDAGQPLSEPVTIPHLVATILQTLFRAGELRLQPGIPDEILRAANHEPIPGLNPRELA</sequence>
<evidence type="ECO:0000313" key="1">
    <source>
        <dbReference type="EMBL" id="HGT41168.1"/>
    </source>
</evidence>
<proteinExistence type="predicted"/>
<dbReference type="InterPro" id="IPR019546">
    <property type="entry name" value="TAT_signal_bac_arc"/>
</dbReference>